<evidence type="ECO:0000256" key="5">
    <source>
        <dbReference type="ARBA" id="ARBA00022576"/>
    </source>
</evidence>
<comment type="caution">
    <text evidence="13">The sequence shown here is derived from an EMBL/GenBank/DDBJ whole genome shotgun (WGS) entry which is preliminary data.</text>
</comment>
<gene>
    <name evidence="13" type="ORF">Naga_100015g62</name>
</gene>
<feature type="domain" description="Aminotransferase class I/classII large" evidence="12">
    <location>
        <begin position="203"/>
        <end position="524"/>
    </location>
</feature>
<dbReference type="AlphaFoldDB" id="W7TKC7"/>
<dbReference type="NCBIfam" id="TIGR01141">
    <property type="entry name" value="hisC"/>
    <property type="match status" value="1"/>
</dbReference>
<evidence type="ECO:0000256" key="11">
    <source>
        <dbReference type="ARBA" id="ARBA00047481"/>
    </source>
</evidence>
<dbReference type="PROSITE" id="PS00599">
    <property type="entry name" value="AA_TRANSFER_CLASS_2"/>
    <property type="match status" value="1"/>
</dbReference>
<dbReference type="PANTHER" id="PTHR42885">
    <property type="entry name" value="HISTIDINOL-PHOSPHATE AMINOTRANSFERASE-RELATED"/>
    <property type="match status" value="1"/>
</dbReference>
<evidence type="ECO:0000256" key="9">
    <source>
        <dbReference type="ARBA" id="ARBA00023102"/>
    </source>
</evidence>
<dbReference type="GO" id="GO:0000105">
    <property type="term" value="P:L-histidine biosynthetic process"/>
    <property type="evidence" value="ECO:0007669"/>
    <property type="project" value="UniProtKB-KW"/>
</dbReference>
<keyword evidence="9" id="KW-0368">Histidine biosynthesis</keyword>
<proteinExistence type="inferred from homology"/>
<dbReference type="InterPro" id="IPR001917">
    <property type="entry name" value="Aminotrans_II_pyridoxalP_BS"/>
</dbReference>
<comment type="cofactor">
    <cofactor evidence="1">
        <name>pyridoxal 5'-phosphate</name>
        <dbReference type="ChEBI" id="CHEBI:597326"/>
    </cofactor>
</comment>
<evidence type="ECO:0000256" key="10">
    <source>
        <dbReference type="ARBA" id="ARBA00030262"/>
    </source>
</evidence>
<keyword evidence="6" id="KW-0028">Amino-acid biosynthesis</keyword>
<evidence type="ECO:0000256" key="2">
    <source>
        <dbReference type="ARBA" id="ARBA00005011"/>
    </source>
</evidence>
<dbReference type="GO" id="GO:0030170">
    <property type="term" value="F:pyridoxal phosphate binding"/>
    <property type="evidence" value="ECO:0007669"/>
    <property type="project" value="InterPro"/>
</dbReference>
<evidence type="ECO:0000313" key="14">
    <source>
        <dbReference type="Proteomes" id="UP000019335"/>
    </source>
</evidence>
<sequence length="539" mass="59226">MDASHAPSFSSSSPETTQVVIHRDVYPCCILLYLTLPACYHAPLPSTKGIIAGGRRLEGVQGDDKTSTNTARNLSATTKMIVITEKELTLLAGAGGLALYAGKQGPKCPFHRMLFAASNLVLLGGGVYVLWRSWSQSPPAFWCSLQTVRKKSRERLRGGKKARGEDAKHQDARVAAVLDLVRPNIWELEPYRCARDDYSEGILLDANENSFGSALPPEDRVLELERYPDPYQQPLKEKIAVFRNVRPEQIFVGVGSDEAIDLIMRVFCEPGRDQILVTPPTYGMYKVSAKTNDVGIVAVPLTPEFAVRVPEVLQAVAVSPRVKVIFLCSPGNPTAKLVPLEVVEQVLQGASGCMVVVDEAYVDFANANAVSACQLVEKYPNCLVLQTLSKAFGLAGIRCGMAIGHPAVIQVLNNVKAPYNVSQLTSHMAHKVFTAENLAVLQQNVSDILKEKTRVVEALQGLPAVKKIHPSDTNFILFEVPRAQEIYRDMAEAGVVARFRGHELHCKDCIRLTIGQAHENDTFLDLFKKTTEKYLGKYT</sequence>
<comment type="similarity">
    <text evidence="3">Belongs to the class-II pyridoxal-phosphate-dependent aminotransferase family.</text>
</comment>
<evidence type="ECO:0000256" key="7">
    <source>
        <dbReference type="ARBA" id="ARBA00022679"/>
    </source>
</evidence>
<organism evidence="13 14">
    <name type="scientific">Nannochloropsis gaditana</name>
    <dbReference type="NCBI Taxonomy" id="72520"/>
    <lineage>
        <taxon>Eukaryota</taxon>
        <taxon>Sar</taxon>
        <taxon>Stramenopiles</taxon>
        <taxon>Ochrophyta</taxon>
        <taxon>Eustigmatophyceae</taxon>
        <taxon>Eustigmatales</taxon>
        <taxon>Monodopsidaceae</taxon>
        <taxon>Nannochloropsis</taxon>
    </lineage>
</organism>
<keyword evidence="14" id="KW-1185">Reference proteome</keyword>
<evidence type="ECO:0000256" key="6">
    <source>
        <dbReference type="ARBA" id="ARBA00022605"/>
    </source>
</evidence>
<dbReference type="HAMAP" id="MF_01023">
    <property type="entry name" value="HisC_aminotrans_2"/>
    <property type="match status" value="1"/>
</dbReference>
<evidence type="ECO:0000313" key="13">
    <source>
        <dbReference type="EMBL" id="EWM27535.1"/>
    </source>
</evidence>
<dbReference type="InterPro" id="IPR015424">
    <property type="entry name" value="PyrdxlP-dep_Trfase"/>
</dbReference>
<dbReference type="SUPFAM" id="SSF53383">
    <property type="entry name" value="PLP-dependent transferases"/>
    <property type="match status" value="1"/>
</dbReference>
<accession>W7TKC7</accession>
<dbReference type="CDD" id="cd00609">
    <property type="entry name" value="AAT_like"/>
    <property type="match status" value="1"/>
</dbReference>
<dbReference type="Gene3D" id="3.40.640.10">
    <property type="entry name" value="Type I PLP-dependent aspartate aminotransferase-like (Major domain)"/>
    <property type="match status" value="1"/>
</dbReference>
<dbReference type="InterPro" id="IPR005861">
    <property type="entry name" value="HisP_aminotrans"/>
</dbReference>
<dbReference type="EC" id="2.6.1.9" evidence="4"/>
<evidence type="ECO:0000259" key="12">
    <source>
        <dbReference type="Pfam" id="PF00155"/>
    </source>
</evidence>
<evidence type="ECO:0000256" key="8">
    <source>
        <dbReference type="ARBA" id="ARBA00022898"/>
    </source>
</evidence>
<protein>
    <recommendedName>
        <fullName evidence="4">histidinol-phosphate transaminase</fullName>
        <ecNumber evidence="4">2.6.1.9</ecNumber>
    </recommendedName>
    <alternativeName>
        <fullName evidence="10">Imidazole acetol-phosphate transaminase</fullName>
    </alternativeName>
</protein>
<evidence type="ECO:0000256" key="3">
    <source>
        <dbReference type="ARBA" id="ARBA00008392"/>
    </source>
</evidence>
<keyword evidence="7 13" id="KW-0808">Transferase</keyword>
<dbReference type="InterPro" id="IPR004839">
    <property type="entry name" value="Aminotransferase_I/II_large"/>
</dbReference>
<dbReference type="Pfam" id="PF00155">
    <property type="entry name" value="Aminotran_1_2"/>
    <property type="match status" value="1"/>
</dbReference>
<name>W7TKC7_9STRA</name>
<dbReference type="Proteomes" id="UP000019335">
    <property type="component" value="Chromosome 6"/>
</dbReference>
<dbReference type="InterPro" id="IPR015421">
    <property type="entry name" value="PyrdxlP-dep_Trfase_major"/>
</dbReference>
<evidence type="ECO:0000256" key="4">
    <source>
        <dbReference type="ARBA" id="ARBA00012748"/>
    </source>
</evidence>
<comment type="catalytic activity">
    <reaction evidence="11">
        <text>L-histidinol phosphate + 2-oxoglutarate = 3-(imidazol-4-yl)-2-oxopropyl phosphate + L-glutamate</text>
        <dbReference type="Rhea" id="RHEA:23744"/>
        <dbReference type="ChEBI" id="CHEBI:16810"/>
        <dbReference type="ChEBI" id="CHEBI:29985"/>
        <dbReference type="ChEBI" id="CHEBI:57766"/>
        <dbReference type="ChEBI" id="CHEBI:57980"/>
        <dbReference type="EC" id="2.6.1.9"/>
    </reaction>
</comment>
<keyword evidence="5 13" id="KW-0032">Aminotransferase</keyword>
<keyword evidence="8" id="KW-0663">Pyridoxal phosphate</keyword>
<evidence type="ECO:0000256" key="1">
    <source>
        <dbReference type="ARBA" id="ARBA00001933"/>
    </source>
</evidence>
<dbReference type="OrthoDB" id="2015537at2759"/>
<dbReference type="PANTHER" id="PTHR42885:SF2">
    <property type="entry name" value="HISTIDINOL-PHOSPHATE AMINOTRANSFERASE"/>
    <property type="match status" value="1"/>
</dbReference>
<reference evidence="13 14" key="1">
    <citation type="journal article" date="2014" name="Mol. Plant">
        <title>Chromosome Scale Genome Assembly and Transcriptome Profiling of Nannochloropsis gaditana in Nitrogen Depletion.</title>
        <authorList>
            <person name="Corteggiani Carpinelli E."/>
            <person name="Telatin A."/>
            <person name="Vitulo N."/>
            <person name="Forcato C."/>
            <person name="D'Angelo M."/>
            <person name="Schiavon R."/>
            <person name="Vezzi A."/>
            <person name="Giacometti G.M."/>
            <person name="Morosinotto T."/>
            <person name="Valle G."/>
        </authorList>
    </citation>
    <scope>NUCLEOTIDE SEQUENCE [LARGE SCALE GENOMIC DNA]</scope>
    <source>
        <strain evidence="13 14">B-31</strain>
    </source>
</reference>
<dbReference type="InterPro" id="IPR015422">
    <property type="entry name" value="PyrdxlP-dep_Trfase_small"/>
</dbReference>
<dbReference type="GO" id="GO:0004400">
    <property type="term" value="F:histidinol-phosphate transaminase activity"/>
    <property type="evidence" value="ECO:0007669"/>
    <property type="project" value="UniProtKB-EC"/>
</dbReference>
<dbReference type="EMBL" id="AZIL01000430">
    <property type="protein sequence ID" value="EWM27535.1"/>
    <property type="molecule type" value="Genomic_DNA"/>
</dbReference>
<comment type="pathway">
    <text evidence="2">Amino-acid biosynthesis; L-histidine biosynthesis; L-histidine from 5-phospho-alpha-D-ribose 1-diphosphate: step 7/9.</text>
</comment>
<dbReference type="Gene3D" id="3.90.1150.10">
    <property type="entry name" value="Aspartate Aminotransferase, domain 1"/>
    <property type="match status" value="1"/>
</dbReference>